<feature type="transmembrane region" description="Helical" evidence="1">
    <location>
        <begin position="22"/>
        <end position="40"/>
    </location>
</feature>
<dbReference type="RefSeq" id="WP_184204029.1">
    <property type="nucleotide sequence ID" value="NZ_JACHGW010000010.1"/>
</dbReference>
<name>A0A7W9SW50_ARMRO</name>
<dbReference type="Proteomes" id="UP000520814">
    <property type="component" value="Unassembled WGS sequence"/>
</dbReference>
<organism evidence="2 3">
    <name type="scientific">Armatimonas rosea</name>
    <dbReference type="NCBI Taxonomy" id="685828"/>
    <lineage>
        <taxon>Bacteria</taxon>
        <taxon>Bacillati</taxon>
        <taxon>Armatimonadota</taxon>
        <taxon>Armatimonadia</taxon>
        <taxon>Armatimonadales</taxon>
        <taxon>Armatimonadaceae</taxon>
        <taxon>Armatimonas</taxon>
    </lineage>
</organism>
<keyword evidence="1" id="KW-1133">Transmembrane helix</keyword>
<evidence type="ECO:0000256" key="1">
    <source>
        <dbReference type="SAM" id="Phobius"/>
    </source>
</evidence>
<feature type="transmembrane region" description="Helical" evidence="1">
    <location>
        <begin position="378"/>
        <end position="396"/>
    </location>
</feature>
<keyword evidence="3" id="KW-1185">Reference proteome</keyword>
<feature type="transmembrane region" description="Helical" evidence="1">
    <location>
        <begin position="87"/>
        <end position="105"/>
    </location>
</feature>
<feature type="transmembrane region" description="Helical" evidence="1">
    <location>
        <begin position="402"/>
        <end position="421"/>
    </location>
</feature>
<comment type="caution">
    <text evidence="2">The sequence shown here is derived from an EMBL/GenBank/DDBJ whole genome shotgun (WGS) entry which is preliminary data.</text>
</comment>
<evidence type="ECO:0000313" key="2">
    <source>
        <dbReference type="EMBL" id="MBB6053945.1"/>
    </source>
</evidence>
<keyword evidence="1" id="KW-0812">Transmembrane</keyword>
<sequence length="451" mass="50642">MSPPAAGRRPIPAAQDTSIKEVARILTFFVPATILPLLAYSMGAAMREAPWFLAVGLVVLIITRFFFVFGCLTFLVSIPIIGLRDGWIAIFLILTGMLIHLESLCNSEHTKRQSSYLLSGILDANSKYEFEEIDVPQELLKSFEVLQRKATNQSAWVRAANITGAAGIIGLSGASLEKPIRVFRYICKNPSELAGAAIAFPLLKYPSLIFVENSIADLNDAQRFQLYHELAHGSYDGLQINLRRLRWDLAHPLNRITMNPVIWGSIALACFQRSIGSDISVIAVIIASFLRFYADKLEADIAPGTAEAMADSIAMRHPDFLDNDKWKVRAQNLFMRLSDEKHSMKSTDPRFRQVSYRANWIKRCIQLGTPDPYHYTDVNPILLPIFILYVISGYFTPISNNMAYWGGIFMVILYVYTSNAVGKNSKESYYAIKNIDEKLQPRPSHGMFVAT</sequence>
<keyword evidence="1" id="KW-0472">Membrane</keyword>
<feature type="transmembrane region" description="Helical" evidence="1">
    <location>
        <begin position="52"/>
        <end position="81"/>
    </location>
</feature>
<dbReference type="EMBL" id="JACHGW010000010">
    <property type="protein sequence ID" value="MBB6053945.1"/>
    <property type="molecule type" value="Genomic_DNA"/>
</dbReference>
<proteinExistence type="predicted"/>
<gene>
    <name evidence="2" type="ORF">HNQ39_005792</name>
</gene>
<accession>A0A7W9SW50</accession>
<reference evidence="2 3" key="1">
    <citation type="submission" date="2020-08" db="EMBL/GenBank/DDBJ databases">
        <title>Genomic Encyclopedia of Type Strains, Phase IV (KMG-IV): sequencing the most valuable type-strain genomes for metagenomic binning, comparative biology and taxonomic classification.</title>
        <authorList>
            <person name="Goeker M."/>
        </authorList>
    </citation>
    <scope>NUCLEOTIDE SEQUENCE [LARGE SCALE GENOMIC DNA]</scope>
    <source>
        <strain evidence="2 3">DSM 23562</strain>
    </source>
</reference>
<dbReference type="AlphaFoldDB" id="A0A7W9SW50"/>
<evidence type="ECO:0000313" key="3">
    <source>
        <dbReference type="Proteomes" id="UP000520814"/>
    </source>
</evidence>
<protein>
    <submittedName>
        <fullName evidence="2">Uncharacterized protein</fullName>
    </submittedName>
</protein>